<dbReference type="EMBL" id="ML977594">
    <property type="protein sequence ID" value="KAF1999596.1"/>
    <property type="molecule type" value="Genomic_DNA"/>
</dbReference>
<gene>
    <name evidence="1" type="ORF">P154DRAFT_576777</name>
</gene>
<name>A0A6A5WPR4_9PLEO</name>
<accession>A0A6A5WPR4</accession>
<keyword evidence="2" id="KW-1185">Reference proteome</keyword>
<evidence type="ECO:0000313" key="1">
    <source>
        <dbReference type="EMBL" id="KAF1999596.1"/>
    </source>
</evidence>
<proteinExistence type="predicted"/>
<organism evidence="1 2">
    <name type="scientific">Amniculicola lignicola CBS 123094</name>
    <dbReference type="NCBI Taxonomy" id="1392246"/>
    <lineage>
        <taxon>Eukaryota</taxon>
        <taxon>Fungi</taxon>
        <taxon>Dikarya</taxon>
        <taxon>Ascomycota</taxon>
        <taxon>Pezizomycotina</taxon>
        <taxon>Dothideomycetes</taxon>
        <taxon>Pleosporomycetidae</taxon>
        <taxon>Pleosporales</taxon>
        <taxon>Amniculicolaceae</taxon>
        <taxon>Amniculicola</taxon>
    </lineage>
</organism>
<sequence length="168" mass="17642">MSVSARLEQVDVCDAAAKEGAEQVCSKRKGGDKDTAADCMGDVQRVPKALVAQPRLDSWSHAPLVLEAEYNTAVLRAQKRRRATGNTIVAMVLGSVACDGHGGESLQGGVVLALVILSPATAPQSPPIAVIRALRDSTLSHHGGTQAQDHLGMHISLDSYSRLTPVRG</sequence>
<evidence type="ECO:0000313" key="2">
    <source>
        <dbReference type="Proteomes" id="UP000799779"/>
    </source>
</evidence>
<dbReference type="Proteomes" id="UP000799779">
    <property type="component" value="Unassembled WGS sequence"/>
</dbReference>
<reference evidence="1" key="1">
    <citation type="journal article" date="2020" name="Stud. Mycol.">
        <title>101 Dothideomycetes genomes: a test case for predicting lifestyles and emergence of pathogens.</title>
        <authorList>
            <person name="Haridas S."/>
            <person name="Albert R."/>
            <person name="Binder M."/>
            <person name="Bloem J."/>
            <person name="Labutti K."/>
            <person name="Salamov A."/>
            <person name="Andreopoulos B."/>
            <person name="Baker S."/>
            <person name="Barry K."/>
            <person name="Bills G."/>
            <person name="Bluhm B."/>
            <person name="Cannon C."/>
            <person name="Castanera R."/>
            <person name="Culley D."/>
            <person name="Daum C."/>
            <person name="Ezra D."/>
            <person name="Gonzalez J."/>
            <person name="Henrissat B."/>
            <person name="Kuo A."/>
            <person name="Liang C."/>
            <person name="Lipzen A."/>
            <person name="Lutzoni F."/>
            <person name="Magnuson J."/>
            <person name="Mondo S."/>
            <person name="Nolan M."/>
            <person name="Ohm R."/>
            <person name="Pangilinan J."/>
            <person name="Park H.-J."/>
            <person name="Ramirez L."/>
            <person name="Alfaro M."/>
            <person name="Sun H."/>
            <person name="Tritt A."/>
            <person name="Yoshinaga Y."/>
            <person name="Zwiers L.-H."/>
            <person name="Turgeon B."/>
            <person name="Goodwin S."/>
            <person name="Spatafora J."/>
            <person name="Crous P."/>
            <person name="Grigoriev I."/>
        </authorList>
    </citation>
    <scope>NUCLEOTIDE SEQUENCE</scope>
    <source>
        <strain evidence="1">CBS 123094</strain>
    </source>
</reference>
<protein>
    <submittedName>
        <fullName evidence="1">Uncharacterized protein</fullName>
    </submittedName>
</protein>
<dbReference type="AlphaFoldDB" id="A0A6A5WPR4"/>